<feature type="region of interest" description="Disordered" evidence="1">
    <location>
        <begin position="169"/>
        <end position="190"/>
    </location>
</feature>
<feature type="compositionally biased region" description="Polar residues" evidence="1">
    <location>
        <begin position="178"/>
        <end position="190"/>
    </location>
</feature>
<evidence type="ECO:0000313" key="2">
    <source>
        <dbReference type="EMBL" id="GMI53222.1"/>
    </source>
</evidence>
<organism evidence="2 3">
    <name type="scientific">Tetraparma gracilis</name>
    <dbReference type="NCBI Taxonomy" id="2962635"/>
    <lineage>
        <taxon>Eukaryota</taxon>
        <taxon>Sar</taxon>
        <taxon>Stramenopiles</taxon>
        <taxon>Ochrophyta</taxon>
        <taxon>Bolidophyceae</taxon>
        <taxon>Parmales</taxon>
        <taxon>Triparmaceae</taxon>
        <taxon>Tetraparma</taxon>
    </lineage>
</organism>
<proteinExistence type="predicted"/>
<dbReference type="Proteomes" id="UP001165060">
    <property type="component" value="Unassembled WGS sequence"/>
</dbReference>
<reference evidence="2 3" key="1">
    <citation type="journal article" date="2023" name="Commun. Biol.">
        <title>Genome analysis of Parmales, the sister group of diatoms, reveals the evolutionary specialization of diatoms from phago-mixotrophs to photoautotrophs.</title>
        <authorList>
            <person name="Ban H."/>
            <person name="Sato S."/>
            <person name="Yoshikawa S."/>
            <person name="Yamada K."/>
            <person name="Nakamura Y."/>
            <person name="Ichinomiya M."/>
            <person name="Sato N."/>
            <person name="Blanc-Mathieu R."/>
            <person name="Endo H."/>
            <person name="Kuwata A."/>
            <person name="Ogata H."/>
        </authorList>
    </citation>
    <scope>NUCLEOTIDE SEQUENCE [LARGE SCALE GENOMIC DNA]</scope>
</reference>
<evidence type="ECO:0000313" key="3">
    <source>
        <dbReference type="Proteomes" id="UP001165060"/>
    </source>
</evidence>
<dbReference type="InterPro" id="IPR036570">
    <property type="entry name" value="HORMA_dom_sf"/>
</dbReference>
<name>A0ABQ6NBB0_9STRA</name>
<feature type="compositionally biased region" description="Low complexity" evidence="1">
    <location>
        <begin position="10"/>
        <end position="38"/>
    </location>
</feature>
<dbReference type="Gene3D" id="3.30.900.10">
    <property type="entry name" value="HORMA domain"/>
    <property type="match status" value="1"/>
</dbReference>
<gene>
    <name evidence="2" type="ORF">TeGR_g5120</name>
</gene>
<sequence>MSSRAHRTQSSAAASPPFSYASPAASSSGSSSASSSGPHQKTMQVVFESVAKLLELLILSRCPVPSVACDRSRFNLHLPTLPSVRSLMQSLPLTRPITVTFFLQGPGGAKLPMEQFHILYSPTSHAGDTHDILKSLRVVCKQIIILLRTVHSYLRLSLSHNITLLPGGAGNKDGNLPARSSSAAGSFDPT</sequence>
<protein>
    <submittedName>
        <fullName evidence="2">Uncharacterized protein</fullName>
    </submittedName>
</protein>
<keyword evidence="3" id="KW-1185">Reference proteome</keyword>
<accession>A0ABQ6NBB0</accession>
<feature type="region of interest" description="Disordered" evidence="1">
    <location>
        <begin position="1"/>
        <end position="38"/>
    </location>
</feature>
<comment type="caution">
    <text evidence="2">The sequence shown here is derived from an EMBL/GenBank/DDBJ whole genome shotgun (WGS) entry which is preliminary data.</text>
</comment>
<dbReference type="EMBL" id="BRYB01006614">
    <property type="protein sequence ID" value="GMI53222.1"/>
    <property type="molecule type" value="Genomic_DNA"/>
</dbReference>
<evidence type="ECO:0000256" key="1">
    <source>
        <dbReference type="SAM" id="MobiDB-lite"/>
    </source>
</evidence>